<dbReference type="Proteomes" id="UP000231382">
    <property type="component" value="Unassembled WGS sequence"/>
</dbReference>
<keyword evidence="1" id="KW-1133">Transmembrane helix</keyword>
<name>A0A2H0W7K1_9BACT</name>
<comment type="caution">
    <text evidence="3">The sequence shown here is derived from an EMBL/GenBank/DDBJ whole genome shotgun (WGS) entry which is preliminary data.</text>
</comment>
<reference evidence="4" key="1">
    <citation type="submission" date="2017-09" db="EMBL/GenBank/DDBJ databases">
        <title>Depth-based differentiation of microbial function through sediment-hosted aquifers and enrichment of novel symbionts in the deep terrestrial subsurface.</title>
        <authorList>
            <person name="Probst A.J."/>
            <person name="Ladd B."/>
            <person name="Jarett J.K."/>
            <person name="Geller-Mcgrath D.E."/>
            <person name="Sieber C.M.K."/>
            <person name="Emerson J.B."/>
            <person name="Anantharaman K."/>
            <person name="Thomas B.C."/>
            <person name="Malmstrom R."/>
            <person name="Stieglmeier M."/>
            <person name="Klingl A."/>
            <person name="Woyke T."/>
            <person name="Ryan C.M."/>
            <person name="Banfield J.F."/>
        </authorList>
    </citation>
    <scope>NUCLEOTIDE SEQUENCE [LARGE SCALE GENOMIC DNA]</scope>
</reference>
<feature type="domain" description="Peptidase C39-like" evidence="2">
    <location>
        <begin position="83"/>
        <end position="223"/>
    </location>
</feature>
<keyword evidence="1" id="KW-0472">Membrane</keyword>
<evidence type="ECO:0000256" key="1">
    <source>
        <dbReference type="SAM" id="Phobius"/>
    </source>
</evidence>
<dbReference type="AlphaFoldDB" id="A0A2H0W7K1"/>
<dbReference type="InterPro" id="IPR039564">
    <property type="entry name" value="Peptidase_C39-like"/>
</dbReference>
<proteinExistence type="predicted"/>
<feature type="transmembrane region" description="Helical" evidence="1">
    <location>
        <begin position="12"/>
        <end position="29"/>
    </location>
</feature>
<evidence type="ECO:0000313" key="3">
    <source>
        <dbReference type="EMBL" id="PIS08036.1"/>
    </source>
</evidence>
<accession>A0A2H0W7K1</accession>
<organism evidence="3 4">
    <name type="scientific">Candidatus Berkelbacteria bacterium CG10_big_fil_rev_8_21_14_0_10_43_13</name>
    <dbReference type="NCBI Taxonomy" id="1974514"/>
    <lineage>
        <taxon>Bacteria</taxon>
        <taxon>Candidatus Berkelbacteria</taxon>
    </lineage>
</organism>
<gene>
    <name evidence="3" type="ORF">COT78_00435</name>
</gene>
<evidence type="ECO:0000259" key="2">
    <source>
        <dbReference type="Pfam" id="PF13529"/>
    </source>
</evidence>
<sequence length="261" mass="29071">MRKNKFRLLPRMITGILFFSFLVYYALLVNKTTPTNQALDTNDNEIVSVPEVLQSEQTDNSSALSEPVPVQPDPVELPSKINLDVPFMSQAPLAVWDDLHEDACEEASFLMVKHFIDKTAISSPSSFDAEINSMIDYEESSGYGPSITLQDLAVIAKTKYNLLGEIRTATISNLKTELAAGRPIIVGAAGKILPNPNFRNGGPNYHMLVIKGYNSTEFITDDPGTRKGHNFVYTYDDLINAIHNWNPENILNGTREYLVFP</sequence>
<dbReference type="EMBL" id="PEZW01000004">
    <property type="protein sequence ID" value="PIS08036.1"/>
    <property type="molecule type" value="Genomic_DNA"/>
</dbReference>
<dbReference type="Gene3D" id="3.90.70.10">
    <property type="entry name" value="Cysteine proteinases"/>
    <property type="match status" value="1"/>
</dbReference>
<evidence type="ECO:0000313" key="4">
    <source>
        <dbReference type="Proteomes" id="UP000231382"/>
    </source>
</evidence>
<protein>
    <recommendedName>
        <fullName evidence="2">Peptidase C39-like domain-containing protein</fullName>
    </recommendedName>
</protein>
<dbReference type="Pfam" id="PF13529">
    <property type="entry name" value="Peptidase_C39_2"/>
    <property type="match status" value="1"/>
</dbReference>
<keyword evidence="1" id="KW-0812">Transmembrane</keyword>